<sequence>MSDILEGGCRCGAVRYRARGEALMSALCHCRDCRRSTGAPAVAWALFASSQVAFTGSTPAEHTPSPGVRRGFCPHCGTSLSFTADYLPDMVDLTLGSFDEPERIAPQFHYWTSQRLPWMATSDALPHHPEFPPMASETA</sequence>
<gene>
    <name evidence="6" type="ORF">GCM10025759_34910</name>
</gene>
<reference evidence="7" key="1">
    <citation type="journal article" date="2019" name="Int. J. Syst. Evol. Microbiol.">
        <title>The Global Catalogue of Microorganisms (GCM) 10K type strain sequencing project: providing services to taxonomists for standard genome sequencing and annotation.</title>
        <authorList>
            <consortium name="The Broad Institute Genomics Platform"/>
            <consortium name="The Broad Institute Genome Sequencing Center for Infectious Disease"/>
            <person name="Wu L."/>
            <person name="Ma J."/>
        </authorList>
    </citation>
    <scope>NUCLEOTIDE SEQUENCE [LARGE SCALE GENOMIC DNA]</scope>
    <source>
        <strain evidence="7">JCM 19212</strain>
    </source>
</reference>
<evidence type="ECO:0000256" key="1">
    <source>
        <dbReference type="ARBA" id="ARBA00005495"/>
    </source>
</evidence>
<keyword evidence="7" id="KW-1185">Reference proteome</keyword>
<organism evidence="6 7">
    <name type="scientific">Lysobacter panacisoli</name>
    <dbReference type="NCBI Taxonomy" id="1255263"/>
    <lineage>
        <taxon>Bacteria</taxon>
        <taxon>Pseudomonadati</taxon>
        <taxon>Pseudomonadota</taxon>
        <taxon>Gammaproteobacteria</taxon>
        <taxon>Lysobacterales</taxon>
        <taxon>Lysobacteraceae</taxon>
        <taxon>Lysobacter</taxon>
    </lineage>
</organism>
<dbReference type="InterPro" id="IPR006913">
    <property type="entry name" value="CENP-V/GFA"/>
</dbReference>
<dbReference type="PANTHER" id="PTHR33337:SF40">
    <property type="entry name" value="CENP-V_GFA DOMAIN-CONTAINING PROTEIN-RELATED"/>
    <property type="match status" value="1"/>
</dbReference>
<evidence type="ECO:0000256" key="3">
    <source>
        <dbReference type="ARBA" id="ARBA00022833"/>
    </source>
</evidence>
<evidence type="ECO:0000256" key="2">
    <source>
        <dbReference type="ARBA" id="ARBA00022723"/>
    </source>
</evidence>
<dbReference type="SUPFAM" id="SSF51316">
    <property type="entry name" value="Mss4-like"/>
    <property type="match status" value="1"/>
</dbReference>
<comment type="similarity">
    <text evidence="1">Belongs to the Gfa family.</text>
</comment>
<evidence type="ECO:0000256" key="4">
    <source>
        <dbReference type="ARBA" id="ARBA00023239"/>
    </source>
</evidence>
<accession>A0ABP9LTC8</accession>
<dbReference type="Proteomes" id="UP001501083">
    <property type="component" value="Unassembled WGS sequence"/>
</dbReference>
<dbReference type="PANTHER" id="PTHR33337">
    <property type="entry name" value="GFA DOMAIN-CONTAINING PROTEIN"/>
    <property type="match status" value="1"/>
</dbReference>
<dbReference type="Gene3D" id="3.90.1590.10">
    <property type="entry name" value="glutathione-dependent formaldehyde- activating enzyme (gfa)"/>
    <property type="match status" value="1"/>
</dbReference>
<evidence type="ECO:0000313" key="7">
    <source>
        <dbReference type="Proteomes" id="UP001501083"/>
    </source>
</evidence>
<keyword evidence="4" id="KW-0456">Lyase</keyword>
<keyword evidence="3" id="KW-0862">Zinc</keyword>
<dbReference type="Pfam" id="PF04828">
    <property type="entry name" value="GFA"/>
    <property type="match status" value="1"/>
</dbReference>
<feature type="domain" description="CENP-V/GFA" evidence="5">
    <location>
        <begin position="5"/>
        <end position="119"/>
    </location>
</feature>
<protein>
    <submittedName>
        <fullName evidence="6">GFA family protein</fullName>
    </submittedName>
</protein>
<keyword evidence="2" id="KW-0479">Metal-binding</keyword>
<dbReference type="RefSeq" id="WP_199244458.1">
    <property type="nucleotide sequence ID" value="NZ_BAABKY010000006.1"/>
</dbReference>
<dbReference type="InterPro" id="IPR011057">
    <property type="entry name" value="Mss4-like_sf"/>
</dbReference>
<name>A0ABP9LTC8_9GAMM</name>
<evidence type="ECO:0000259" key="5">
    <source>
        <dbReference type="PROSITE" id="PS51891"/>
    </source>
</evidence>
<dbReference type="PROSITE" id="PS51891">
    <property type="entry name" value="CENP_V_GFA"/>
    <property type="match status" value="1"/>
</dbReference>
<evidence type="ECO:0000313" key="6">
    <source>
        <dbReference type="EMBL" id="GAA5082766.1"/>
    </source>
</evidence>
<comment type="caution">
    <text evidence="6">The sequence shown here is derived from an EMBL/GenBank/DDBJ whole genome shotgun (WGS) entry which is preliminary data.</text>
</comment>
<proteinExistence type="inferred from homology"/>
<dbReference type="EMBL" id="BAABKY010000006">
    <property type="protein sequence ID" value="GAA5082766.1"/>
    <property type="molecule type" value="Genomic_DNA"/>
</dbReference>